<reference evidence="1" key="1">
    <citation type="submission" date="2019-08" db="EMBL/GenBank/DDBJ databases">
        <authorList>
            <person name="Kucharzyk K."/>
            <person name="Murdoch R.W."/>
            <person name="Higgins S."/>
            <person name="Loffler F."/>
        </authorList>
    </citation>
    <scope>NUCLEOTIDE SEQUENCE</scope>
</reference>
<organism evidence="1">
    <name type="scientific">bioreactor metagenome</name>
    <dbReference type="NCBI Taxonomy" id="1076179"/>
    <lineage>
        <taxon>unclassified sequences</taxon>
        <taxon>metagenomes</taxon>
        <taxon>ecological metagenomes</taxon>
    </lineage>
</organism>
<gene>
    <name evidence="1" type="ORF">SDC9_188553</name>
</gene>
<name>A0A645I0F2_9ZZZZ</name>
<comment type="caution">
    <text evidence="1">The sequence shown here is derived from an EMBL/GenBank/DDBJ whole genome shotgun (WGS) entry which is preliminary data.</text>
</comment>
<sequence length="112" mass="12718">MRTGGEERRFLPITARADILWQLLPHGWRGFCGRLLPVVIFLDRLVVIPLAVQQIPVRLVKIERLILIVKEIRRFNIKSAARANLCIGRELLSAVRAFDPVAEGGFFGRGFL</sequence>
<protein>
    <submittedName>
        <fullName evidence="1">Uncharacterized protein</fullName>
    </submittedName>
</protein>
<dbReference type="AlphaFoldDB" id="A0A645I0F2"/>
<proteinExistence type="predicted"/>
<dbReference type="EMBL" id="VSSQ01097810">
    <property type="protein sequence ID" value="MPN41013.1"/>
    <property type="molecule type" value="Genomic_DNA"/>
</dbReference>
<evidence type="ECO:0000313" key="1">
    <source>
        <dbReference type="EMBL" id="MPN41013.1"/>
    </source>
</evidence>
<accession>A0A645I0F2</accession>